<dbReference type="EMBL" id="CP144373">
    <property type="protein sequence ID" value="XCH46247.1"/>
    <property type="molecule type" value="Genomic_DNA"/>
</dbReference>
<dbReference type="Gene3D" id="1.20.120.330">
    <property type="entry name" value="Nucleotidyltransferases domain 2"/>
    <property type="match status" value="1"/>
</dbReference>
<evidence type="ECO:0000259" key="2">
    <source>
        <dbReference type="Pfam" id="PF05168"/>
    </source>
</evidence>
<gene>
    <name evidence="3" type="ORF">V4D30_07850</name>
</gene>
<reference evidence="3" key="1">
    <citation type="submission" date="2024-01" db="EMBL/GenBank/DDBJ databases">
        <title>The first autotrophic representatives of the genus Thermodesulfovibrio.</title>
        <authorList>
            <person name="Maltseva A.I."/>
            <person name="Elcheninov A.G."/>
            <person name="Kublanov I.V."/>
            <person name="Lebedinsky A.V."/>
            <person name="Frolov E.N."/>
        </authorList>
    </citation>
    <scope>NUCLEOTIDE SEQUENCE</scope>
    <source>
        <strain evidence="3">3907-1M</strain>
    </source>
</reference>
<dbReference type="Pfam" id="PF05168">
    <property type="entry name" value="HEPN"/>
    <property type="match status" value="1"/>
</dbReference>
<protein>
    <submittedName>
        <fullName evidence="3">HEPN domain-containing protein</fullName>
    </submittedName>
</protein>
<dbReference type="RefSeq" id="WP_353683786.1">
    <property type="nucleotide sequence ID" value="NZ_CP144373.1"/>
</dbReference>
<feature type="domain" description="HEPN" evidence="2">
    <location>
        <begin position="14"/>
        <end position="128"/>
    </location>
</feature>
<proteinExistence type="inferred from homology"/>
<dbReference type="SUPFAM" id="SSF81593">
    <property type="entry name" value="Nucleotidyltransferase substrate binding subunit/domain"/>
    <property type="match status" value="1"/>
</dbReference>
<name>A0AAU8GXW8_9BACT</name>
<dbReference type="KEGG" id="taut:V4D30_07850"/>
<dbReference type="PANTHER" id="PTHR36565:SF1">
    <property type="entry name" value="UPF0332 PROTEIN TM_1000"/>
    <property type="match status" value="1"/>
</dbReference>
<dbReference type="PANTHER" id="PTHR36565">
    <property type="entry name" value="UPF0332 PROTEIN TM_1000"/>
    <property type="match status" value="1"/>
</dbReference>
<comment type="similarity">
    <text evidence="1">Belongs to the UPF0332 family.</text>
</comment>
<sequence length="140" mass="16079">MEKLTISDKIALSEYRFEKALETLKDGEIAFKSKSYKMATNRAYYAVLHGIRSLLILKGLDPITHDGAKTMFSLHFIKPGILPAEMLKIFNQLLLLRKDVDYGDFEKIEEEDAREALDKADKFLKTVKPVRTKLISELKD</sequence>
<organism evidence="3">
    <name type="scientific">Thermodesulfovibrio autotrophicus</name>
    <dbReference type="NCBI Taxonomy" id="3118333"/>
    <lineage>
        <taxon>Bacteria</taxon>
        <taxon>Pseudomonadati</taxon>
        <taxon>Nitrospirota</taxon>
        <taxon>Thermodesulfovibrionia</taxon>
        <taxon>Thermodesulfovibrionales</taxon>
        <taxon>Thermodesulfovibrionaceae</taxon>
        <taxon>Thermodesulfovibrio</taxon>
    </lineage>
</organism>
<evidence type="ECO:0000256" key="1">
    <source>
        <dbReference type="ARBA" id="ARBA00038248"/>
    </source>
</evidence>
<dbReference type="InterPro" id="IPR052226">
    <property type="entry name" value="UPF0332_toxin"/>
</dbReference>
<accession>A0AAU8GXW8</accession>
<dbReference type="AlphaFoldDB" id="A0AAU8GXW8"/>
<dbReference type="InterPro" id="IPR007842">
    <property type="entry name" value="HEPN_dom"/>
</dbReference>
<evidence type="ECO:0000313" key="3">
    <source>
        <dbReference type="EMBL" id="XCH46247.1"/>
    </source>
</evidence>